<dbReference type="Pfam" id="PF01243">
    <property type="entry name" value="PNPOx_N"/>
    <property type="match status" value="1"/>
</dbReference>
<dbReference type="PANTHER" id="PTHR35176">
    <property type="entry name" value="HEME OXYGENASE HI_0854-RELATED"/>
    <property type="match status" value="1"/>
</dbReference>
<sequence>MDKDAKVPSFTPQEIAYIRTQTYGRLATVDARGEPHVTPVGFFFDAENGLIDIVGRDMGNSRKYRNVQRNGRVAFVIDDIPCRDPETVRAVVVRGTAQALVTGGRSHVPVCADEMIRIHPARVVSWGLTDASHPEAAPTEAEGAEASQR</sequence>
<dbReference type="NCBIfam" id="TIGR04023">
    <property type="entry name" value="PPOX_MSMEG_5819"/>
    <property type="match status" value="1"/>
</dbReference>
<accession>A0ABY4M5Z4</accession>
<dbReference type="InterPro" id="IPR012349">
    <property type="entry name" value="Split_barrel_FMN-bd"/>
</dbReference>
<feature type="domain" description="Pyridoxamine 5'-phosphate oxidase N-terminal" evidence="3">
    <location>
        <begin position="16"/>
        <end position="100"/>
    </location>
</feature>
<evidence type="ECO:0000259" key="3">
    <source>
        <dbReference type="Pfam" id="PF01243"/>
    </source>
</evidence>
<feature type="compositionally biased region" description="Low complexity" evidence="2">
    <location>
        <begin position="134"/>
        <end position="149"/>
    </location>
</feature>
<protein>
    <submittedName>
        <fullName evidence="4">PPOX class F420-dependent oxidoreductase</fullName>
        <ecNumber evidence="4">1.-.-.-</ecNumber>
    </submittedName>
</protein>
<keyword evidence="5" id="KW-1185">Reference proteome</keyword>
<keyword evidence="1 4" id="KW-0560">Oxidoreductase</keyword>
<dbReference type="GO" id="GO:0016491">
    <property type="term" value="F:oxidoreductase activity"/>
    <property type="evidence" value="ECO:0007669"/>
    <property type="project" value="UniProtKB-KW"/>
</dbReference>
<dbReference type="Proteomes" id="UP000830115">
    <property type="component" value="Chromosome"/>
</dbReference>
<gene>
    <name evidence="4" type="ORF">K9S39_12945</name>
</gene>
<dbReference type="RefSeq" id="WP_248863474.1">
    <property type="nucleotide sequence ID" value="NZ_CP086322.1"/>
</dbReference>
<evidence type="ECO:0000313" key="5">
    <source>
        <dbReference type="Proteomes" id="UP000830115"/>
    </source>
</evidence>
<dbReference type="InterPro" id="IPR011576">
    <property type="entry name" value="Pyridox_Oxase_N"/>
</dbReference>
<evidence type="ECO:0000256" key="1">
    <source>
        <dbReference type="ARBA" id="ARBA00023002"/>
    </source>
</evidence>
<proteinExistence type="predicted"/>
<evidence type="ECO:0000256" key="2">
    <source>
        <dbReference type="SAM" id="MobiDB-lite"/>
    </source>
</evidence>
<feature type="region of interest" description="Disordered" evidence="2">
    <location>
        <begin position="130"/>
        <end position="149"/>
    </location>
</feature>
<dbReference type="Gene3D" id="2.30.110.10">
    <property type="entry name" value="Electron Transport, Fmn-binding Protein, Chain A"/>
    <property type="match status" value="1"/>
</dbReference>
<dbReference type="EMBL" id="CP086322">
    <property type="protein sequence ID" value="UQA92608.1"/>
    <property type="molecule type" value="Genomic_DNA"/>
</dbReference>
<dbReference type="PANTHER" id="PTHR35176:SF6">
    <property type="entry name" value="HEME OXYGENASE HI_0854-RELATED"/>
    <property type="match status" value="1"/>
</dbReference>
<evidence type="ECO:0000313" key="4">
    <source>
        <dbReference type="EMBL" id="UQA92608.1"/>
    </source>
</evidence>
<organism evidence="4 5">
    <name type="scientific">Streptomyces halobius</name>
    <dbReference type="NCBI Taxonomy" id="2879846"/>
    <lineage>
        <taxon>Bacteria</taxon>
        <taxon>Bacillati</taxon>
        <taxon>Actinomycetota</taxon>
        <taxon>Actinomycetes</taxon>
        <taxon>Kitasatosporales</taxon>
        <taxon>Streptomycetaceae</taxon>
        <taxon>Streptomyces</taxon>
    </lineage>
</organism>
<dbReference type="InterPro" id="IPR052019">
    <property type="entry name" value="F420H2_bilvrd_red/Heme_oxyg"/>
</dbReference>
<name>A0ABY4M5Z4_9ACTN</name>
<dbReference type="SUPFAM" id="SSF50475">
    <property type="entry name" value="FMN-binding split barrel"/>
    <property type="match status" value="1"/>
</dbReference>
<dbReference type="EC" id="1.-.-.-" evidence="4"/>
<reference evidence="4" key="1">
    <citation type="submission" date="2021-10" db="EMBL/GenBank/DDBJ databases">
        <title>Streptomyces nigrumlapis sp.nov.,an antimicrobial producing actinobacterium isolated from Black Gobi rocks.</title>
        <authorList>
            <person name="Wen Y."/>
            <person name="Zhang W."/>
            <person name="Liu X.G."/>
        </authorList>
    </citation>
    <scope>NUCLEOTIDE SEQUENCE</scope>
    <source>
        <strain evidence="4">ST13-2-2</strain>
    </source>
</reference>
<dbReference type="InterPro" id="IPR024031">
    <property type="entry name" value="MSMEG_5819/OxyR"/>
</dbReference>